<sequence length="240" mass="27459">MSPLGVWTLVIILYQTVLCVIISWVVLGCNLMPSAEELHEVTLMKLLYLYDPAACGRMQFFNYTMKTATNMHVSTIVWPQRNSVAASFRGKVRLWLALHLLWLVLAVVNLTQGHRTCGFYVGLLPFSCTGLALSLVDVIFTGLFVRDIERTSTEPKLSNIQDYLWAVDILDYVQSGDGSLRWIIKAMRWRVPPVIDKKHVEDTSWVAVMMAYISCRGVVQWIVNLWLVKDNFVQGRQAYR</sequence>
<organism evidence="2 3">
    <name type="scientific">Iphiclides podalirius</name>
    <name type="common">scarce swallowtail</name>
    <dbReference type="NCBI Taxonomy" id="110791"/>
    <lineage>
        <taxon>Eukaryota</taxon>
        <taxon>Metazoa</taxon>
        <taxon>Ecdysozoa</taxon>
        <taxon>Arthropoda</taxon>
        <taxon>Hexapoda</taxon>
        <taxon>Insecta</taxon>
        <taxon>Pterygota</taxon>
        <taxon>Neoptera</taxon>
        <taxon>Endopterygota</taxon>
        <taxon>Lepidoptera</taxon>
        <taxon>Glossata</taxon>
        <taxon>Ditrysia</taxon>
        <taxon>Papilionoidea</taxon>
        <taxon>Papilionidae</taxon>
        <taxon>Papilioninae</taxon>
        <taxon>Iphiclides</taxon>
    </lineage>
</organism>
<keyword evidence="1" id="KW-1133">Transmembrane helix</keyword>
<keyword evidence="1" id="KW-0472">Membrane</keyword>
<evidence type="ECO:0000313" key="2">
    <source>
        <dbReference type="EMBL" id="CAH2047734.1"/>
    </source>
</evidence>
<feature type="transmembrane region" description="Helical" evidence="1">
    <location>
        <begin position="92"/>
        <end position="111"/>
    </location>
</feature>
<evidence type="ECO:0000313" key="3">
    <source>
        <dbReference type="Proteomes" id="UP000837857"/>
    </source>
</evidence>
<dbReference type="EMBL" id="OW152829">
    <property type="protein sequence ID" value="CAH2047734.1"/>
    <property type="molecule type" value="Genomic_DNA"/>
</dbReference>
<reference evidence="2" key="1">
    <citation type="submission" date="2022-03" db="EMBL/GenBank/DDBJ databases">
        <authorList>
            <person name="Martin H S."/>
        </authorList>
    </citation>
    <scope>NUCLEOTIDE SEQUENCE</scope>
</reference>
<protein>
    <submittedName>
        <fullName evidence="2">Uncharacterized protein</fullName>
    </submittedName>
</protein>
<keyword evidence="1" id="KW-0812">Transmembrane</keyword>
<accession>A0ABN8I5G8</accession>
<evidence type="ECO:0000256" key="1">
    <source>
        <dbReference type="SAM" id="Phobius"/>
    </source>
</evidence>
<proteinExistence type="predicted"/>
<name>A0ABN8I5G8_9NEOP</name>
<feature type="non-terminal residue" evidence="2">
    <location>
        <position position="240"/>
    </location>
</feature>
<feature type="transmembrane region" description="Helical" evidence="1">
    <location>
        <begin position="123"/>
        <end position="145"/>
    </location>
</feature>
<keyword evidence="3" id="KW-1185">Reference proteome</keyword>
<dbReference type="Proteomes" id="UP000837857">
    <property type="component" value="Chromosome 17"/>
</dbReference>
<feature type="transmembrane region" description="Helical" evidence="1">
    <location>
        <begin position="6"/>
        <end position="27"/>
    </location>
</feature>
<gene>
    <name evidence="2" type="ORF">IPOD504_LOCUS5912</name>
</gene>